<dbReference type="Gene3D" id="3.40.50.1820">
    <property type="entry name" value="alpha/beta hydrolase"/>
    <property type="match status" value="1"/>
</dbReference>
<protein>
    <submittedName>
        <fullName evidence="2">Hydrolase 1, exosortase A system-associated</fullName>
    </submittedName>
</protein>
<evidence type="ECO:0000313" key="3">
    <source>
        <dbReference type="Proteomes" id="UP000809349"/>
    </source>
</evidence>
<proteinExistence type="predicted"/>
<dbReference type="InterPro" id="IPR029058">
    <property type="entry name" value="AB_hydrolase_fold"/>
</dbReference>
<feature type="domain" description="AB hydrolase-1" evidence="1">
    <location>
        <begin position="49"/>
        <end position="257"/>
    </location>
</feature>
<dbReference type="EMBL" id="JAFBIL020000009">
    <property type="protein sequence ID" value="MBZ2209722.1"/>
    <property type="molecule type" value="Genomic_DNA"/>
</dbReference>
<dbReference type="GO" id="GO:0016787">
    <property type="term" value="F:hydrolase activity"/>
    <property type="evidence" value="ECO:0007669"/>
    <property type="project" value="UniProtKB-KW"/>
</dbReference>
<evidence type="ECO:0000313" key="2">
    <source>
        <dbReference type="EMBL" id="MBZ2209722.1"/>
    </source>
</evidence>
<dbReference type="NCBIfam" id="TIGR03100">
    <property type="entry name" value="hydr1_PEP"/>
    <property type="match status" value="1"/>
</dbReference>
<dbReference type="InterPro" id="IPR017531">
    <property type="entry name" value="Hydrolase-1_PEP"/>
</dbReference>
<organism evidence="2 3">
    <name type="scientific">Massilia soli</name>
    <dbReference type="NCBI Taxonomy" id="2792854"/>
    <lineage>
        <taxon>Bacteria</taxon>
        <taxon>Pseudomonadati</taxon>
        <taxon>Pseudomonadota</taxon>
        <taxon>Betaproteobacteria</taxon>
        <taxon>Burkholderiales</taxon>
        <taxon>Oxalobacteraceae</taxon>
        <taxon>Telluria group</taxon>
        <taxon>Massilia</taxon>
    </lineage>
</organism>
<dbReference type="Pfam" id="PF12697">
    <property type="entry name" value="Abhydrolase_6"/>
    <property type="match status" value="1"/>
</dbReference>
<sequence length="266" mass="29363">MKFDQRALRFCCGGSCLVGIIDVPERPIARGLLVITDAAQYRVGGHRQFALLSRTLAGRGIPVMRFDHRGCGDSEGAPRRCDTLDDDIGAAMSEFFMQMPEMKEVVLWGLGEAASAAALYAHLDARVRGVILLNPRIDEPEPEARPAPRQYYLGRLGELGFWKKVATGNVDFAASAAALRQHLREAATDNTVALPQRVLAGLSCFDGQMLVILGGADDSARRFDQLIGKHELKCRRVEIPLANHTFASREWRDAVAQVAAHWIVRW</sequence>
<dbReference type="RefSeq" id="WP_223470246.1">
    <property type="nucleotide sequence ID" value="NZ_JAFBIL020000009.1"/>
</dbReference>
<dbReference type="SUPFAM" id="SSF53474">
    <property type="entry name" value="alpha/beta-Hydrolases"/>
    <property type="match status" value="1"/>
</dbReference>
<dbReference type="Proteomes" id="UP000809349">
    <property type="component" value="Unassembled WGS sequence"/>
</dbReference>
<accession>A0ABS7SUT8</accession>
<reference evidence="2 3" key="1">
    <citation type="submission" date="2021-08" db="EMBL/GenBank/DDBJ databases">
        <title>Massilia sp. R798.</title>
        <authorList>
            <person name="Baek J.H."/>
            <person name="Jung H.S."/>
            <person name="Kim K.R."/>
            <person name="Jeon C.O."/>
        </authorList>
    </citation>
    <scope>NUCLEOTIDE SEQUENCE [LARGE SCALE GENOMIC DNA]</scope>
    <source>
        <strain evidence="2 3">R798</strain>
    </source>
</reference>
<keyword evidence="2" id="KW-0378">Hydrolase</keyword>
<keyword evidence="3" id="KW-1185">Reference proteome</keyword>
<dbReference type="InterPro" id="IPR000073">
    <property type="entry name" value="AB_hydrolase_1"/>
</dbReference>
<evidence type="ECO:0000259" key="1">
    <source>
        <dbReference type="Pfam" id="PF12697"/>
    </source>
</evidence>
<gene>
    <name evidence="2" type="ORF">I4X03_020830</name>
</gene>
<name>A0ABS7SUT8_9BURK</name>
<comment type="caution">
    <text evidence="2">The sequence shown here is derived from an EMBL/GenBank/DDBJ whole genome shotgun (WGS) entry which is preliminary data.</text>
</comment>